<dbReference type="CDD" id="cd04301">
    <property type="entry name" value="NAT_SF"/>
    <property type="match status" value="1"/>
</dbReference>
<dbReference type="PROSITE" id="PS51186">
    <property type="entry name" value="GNAT"/>
    <property type="match status" value="1"/>
</dbReference>
<sequence length="181" mass="21328">MFTYDIDNDIRLKLPELMDAERIFTLTDRSRETLREWLGWVDHTKTIEDSKNFIRICRSGFLANNSITTFIVYNDKIVGTVGFNELDWLNEIGHIGYWLDSDYEGKGIMTRAVKGLIHYGFNELQLNRIEIRAATENKKSRSIPERLGFMKEGTIRQGEKIQDRYVDHVIYGMLKNDWKQK</sequence>
<dbReference type="InterPro" id="IPR016181">
    <property type="entry name" value="Acyl_CoA_acyltransferase"/>
</dbReference>
<organism evidence="2 3">
    <name type="scientific">Gracilibacillus halotolerans</name>
    <dbReference type="NCBI Taxonomy" id="74386"/>
    <lineage>
        <taxon>Bacteria</taxon>
        <taxon>Bacillati</taxon>
        <taxon>Bacillota</taxon>
        <taxon>Bacilli</taxon>
        <taxon>Bacillales</taxon>
        <taxon>Bacillaceae</taxon>
        <taxon>Gracilibacillus</taxon>
    </lineage>
</organism>
<evidence type="ECO:0000259" key="1">
    <source>
        <dbReference type="PROSITE" id="PS51186"/>
    </source>
</evidence>
<keyword evidence="2" id="KW-0012">Acyltransferase</keyword>
<dbReference type="InterPro" id="IPR051908">
    <property type="entry name" value="Ribosomal_N-acetyltransferase"/>
</dbReference>
<dbReference type="RefSeq" id="WP_184244694.1">
    <property type="nucleotide sequence ID" value="NZ_BAAACU010000022.1"/>
</dbReference>
<dbReference type="AlphaFoldDB" id="A0A841RDE3"/>
<keyword evidence="3" id="KW-1185">Reference proteome</keyword>
<evidence type="ECO:0000313" key="3">
    <source>
        <dbReference type="Proteomes" id="UP000572212"/>
    </source>
</evidence>
<comment type="caution">
    <text evidence="2">The sequence shown here is derived from an EMBL/GenBank/DDBJ whole genome shotgun (WGS) entry which is preliminary data.</text>
</comment>
<dbReference type="GO" id="GO:0005737">
    <property type="term" value="C:cytoplasm"/>
    <property type="evidence" value="ECO:0007669"/>
    <property type="project" value="TreeGrafter"/>
</dbReference>
<dbReference type="Gene3D" id="3.40.630.30">
    <property type="match status" value="1"/>
</dbReference>
<name>A0A841RDE3_9BACI</name>
<dbReference type="PANTHER" id="PTHR43441:SF12">
    <property type="entry name" value="RIBOSOMAL N-ACETYLTRANSFERASE YDAF-RELATED"/>
    <property type="match status" value="1"/>
</dbReference>
<accession>A0A841RDE3</accession>
<protein>
    <submittedName>
        <fullName evidence="2">Ribosomal-protein-serine acetyltransferase</fullName>
        <ecNumber evidence="2">2.3.1.-</ecNumber>
    </submittedName>
</protein>
<keyword evidence="2" id="KW-0808">Transferase</keyword>
<dbReference type="PANTHER" id="PTHR43441">
    <property type="entry name" value="RIBOSOMAL-PROTEIN-SERINE ACETYLTRANSFERASE"/>
    <property type="match status" value="1"/>
</dbReference>
<gene>
    <name evidence="2" type="ORF">GGQ92_000757</name>
</gene>
<feature type="domain" description="N-acetyltransferase" evidence="1">
    <location>
        <begin position="21"/>
        <end position="176"/>
    </location>
</feature>
<dbReference type="EC" id="2.3.1.-" evidence="2"/>
<dbReference type="GO" id="GO:1990189">
    <property type="term" value="F:protein N-terminal-serine acetyltransferase activity"/>
    <property type="evidence" value="ECO:0007669"/>
    <property type="project" value="TreeGrafter"/>
</dbReference>
<reference evidence="2 3" key="1">
    <citation type="submission" date="2020-08" db="EMBL/GenBank/DDBJ databases">
        <title>Genomic Encyclopedia of Type Strains, Phase IV (KMG-IV): sequencing the most valuable type-strain genomes for metagenomic binning, comparative biology and taxonomic classification.</title>
        <authorList>
            <person name="Goeker M."/>
        </authorList>
    </citation>
    <scope>NUCLEOTIDE SEQUENCE [LARGE SCALE GENOMIC DNA]</scope>
    <source>
        <strain evidence="2 3">DSM 11805</strain>
    </source>
</reference>
<evidence type="ECO:0000313" key="2">
    <source>
        <dbReference type="EMBL" id="MBB6511990.1"/>
    </source>
</evidence>
<dbReference type="Pfam" id="PF13302">
    <property type="entry name" value="Acetyltransf_3"/>
    <property type="match status" value="1"/>
</dbReference>
<dbReference type="SUPFAM" id="SSF55729">
    <property type="entry name" value="Acyl-CoA N-acyltransferases (Nat)"/>
    <property type="match status" value="1"/>
</dbReference>
<dbReference type="GO" id="GO:0008999">
    <property type="term" value="F:protein-N-terminal-alanine acetyltransferase activity"/>
    <property type="evidence" value="ECO:0007669"/>
    <property type="project" value="TreeGrafter"/>
</dbReference>
<proteinExistence type="predicted"/>
<dbReference type="InterPro" id="IPR000182">
    <property type="entry name" value="GNAT_dom"/>
</dbReference>
<dbReference type="EMBL" id="JACHON010000001">
    <property type="protein sequence ID" value="MBB6511990.1"/>
    <property type="molecule type" value="Genomic_DNA"/>
</dbReference>
<dbReference type="Proteomes" id="UP000572212">
    <property type="component" value="Unassembled WGS sequence"/>
</dbReference>